<proteinExistence type="inferred from homology"/>
<reference evidence="9 10" key="1">
    <citation type="submission" date="2020-07" db="EMBL/GenBank/DDBJ databases">
        <authorList>
            <person name="Maaloum M."/>
        </authorList>
    </citation>
    <scope>NUCLEOTIDE SEQUENCE [LARGE SCALE GENOMIC DNA]</scope>
    <source>
        <strain evidence="9 10">GCS-AN-3</strain>
    </source>
</reference>
<dbReference type="GO" id="GO:0005737">
    <property type="term" value="C:cytoplasm"/>
    <property type="evidence" value="ECO:0007669"/>
    <property type="project" value="TreeGrafter"/>
</dbReference>
<feature type="domain" description="MsrB" evidence="8">
    <location>
        <begin position="9"/>
        <end position="135"/>
    </location>
</feature>
<evidence type="ECO:0000313" key="9">
    <source>
        <dbReference type="EMBL" id="NZA03240.1"/>
    </source>
</evidence>
<sequence>MTHPIQKTDDEWRALLAEKGAEPVAYQVTRQAATERPYTGKYEQHWADGSYHCICCGSKLFESGTKFDAGCGWPSFSLAIPGAIEERRDLSHGMVRVETVCANCGAHLGHVFPDGPAPTGLRYCMNSASLEFQAPLSRLRRLPPEGTTLVAGKPQRRRSRVACFAAIRPRIHSPP</sequence>
<dbReference type="InterPro" id="IPR002579">
    <property type="entry name" value="Met_Sox_Rdtase_MsrB_dom"/>
</dbReference>
<dbReference type="GO" id="GO:0033743">
    <property type="term" value="F:peptide-methionine (R)-S-oxide reductase activity"/>
    <property type="evidence" value="ECO:0007669"/>
    <property type="project" value="UniProtKB-EC"/>
</dbReference>
<dbReference type="InterPro" id="IPR028427">
    <property type="entry name" value="Met_Sox_Rdtase_MsrB"/>
</dbReference>
<comment type="catalytic activity">
    <reaction evidence="7">
        <text>L-methionyl-[protein] + [thioredoxin]-disulfide + H2O = L-methionyl-(R)-S-oxide-[protein] + [thioredoxin]-dithiol</text>
        <dbReference type="Rhea" id="RHEA:24164"/>
        <dbReference type="Rhea" id="RHEA-COMP:10698"/>
        <dbReference type="Rhea" id="RHEA-COMP:10700"/>
        <dbReference type="Rhea" id="RHEA-COMP:12313"/>
        <dbReference type="Rhea" id="RHEA-COMP:12314"/>
        <dbReference type="ChEBI" id="CHEBI:15377"/>
        <dbReference type="ChEBI" id="CHEBI:16044"/>
        <dbReference type="ChEBI" id="CHEBI:29950"/>
        <dbReference type="ChEBI" id="CHEBI:45764"/>
        <dbReference type="ChEBI" id="CHEBI:50058"/>
        <dbReference type="EC" id="1.8.4.12"/>
    </reaction>
</comment>
<dbReference type="GO" id="GO:0046872">
    <property type="term" value="F:metal ion binding"/>
    <property type="evidence" value="ECO:0007669"/>
    <property type="project" value="UniProtKB-KW"/>
</dbReference>
<dbReference type="EMBL" id="JACCKX010000001">
    <property type="protein sequence ID" value="NZA03240.1"/>
    <property type="molecule type" value="Genomic_DNA"/>
</dbReference>
<dbReference type="FunFam" id="2.170.150.20:FF:000001">
    <property type="entry name" value="Peptide methionine sulfoxide reductase MsrB"/>
    <property type="match status" value="1"/>
</dbReference>
<keyword evidence="10" id="KW-1185">Reference proteome</keyword>
<evidence type="ECO:0000259" key="8">
    <source>
        <dbReference type="PROSITE" id="PS51790"/>
    </source>
</evidence>
<organism evidence="9 10">
    <name type="scientific">Ottowia beijingensis</name>
    <dbReference type="NCBI Taxonomy" id="1207057"/>
    <lineage>
        <taxon>Bacteria</taxon>
        <taxon>Pseudomonadati</taxon>
        <taxon>Pseudomonadota</taxon>
        <taxon>Betaproteobacteria</taxon>
        <taxon>Burkholderiales</taxon>
        <taxon>Comamonadaceae</taxon>
        <taxon>Ottowia</taxon>
    </lineage>
</organism>
<dbReference type="PANTHER" id="PTHR10173:SF52">
    <property type="entry name" value="METHIONINE-R-SULFOXIDE REDUCTASE B1"/>
    <property type="match status" value="1"/>
</dbReference>
<gene>
    <name evidence="9" type="primary">msrB</name>
    <name evidence="9" type="ORF">H0I39_18685</name>
</gene>
<comment type="caution">
    <text evidence="9">The sequence shown here is derived from an EMBL/GenBank/DDBJ whole genome shotgun (WGS) entry which is preliminary data.</text>
</comment>
<dbReference type="Proteomes" id="UP000589716">
    <property type="component" value="Unassembled WGS sequence"/>
</dbReference>
<dbReference type="GO" id="GO:0006979">
    <property type="term" value="P:response to oxidative stress"/>
    <property type="evidence" value="ECO:0007669"/>
    <property type="project" value="InterPro"/>
</dbReference>
<keyword evidence="5" id="KW-0862">Zinc</keyword>
<keyword evidence="4" id="KW-0479">Metal-binding</keyword>
<dbReference type="SUPFAM" id="SSF51316">
    <property type="entry name" value="Mss4-like"/>
    <property type="match status" value="1"/>
</dbReference>
<dbReference type="Gene3D" id="2.170.150.20">
    <property type="entry name" value="Peptide methionine sulfoxide reductase"/>
    <property type="match status" value="1"/>
</dbReference>
<dbReference type="Pfam" id="PF01641">
    <property type="entry name" value="SelR"/>
    <property type="match status" value="1"/>
</dbReference>
<dbReference type="GO" id="GO:0030091">
    <property type="term" value="P:protein repair"/>
    <property type="evidence" value="ECO:0007669"/>
    <property type="project" value="InterPro"/>
</dbReference>
<evidence type="ECO:0000256" key="2">
    <source>
        <dbReference type="ARBA" id="ARBA00007174"/>
    </source>
</evidence>
<protein>
    <recommendedName>
        <fullName evidence="3">peptide-methionine (R)-S-oxide reductase</fullName>
        <ecNumber evidence="3">1.8.4.12</ecNumber>
    </recommendedName>
</protein>
<accession>A0A853IZB1</accession>
<evidence type="ECO:0000256" key="7">
    <source>
        <dbReference type="ARBA" id="ARBA00048488"/>
    </source>
</evidence>
<comment type="cofactor">
    <cofactor evidence="1">
        <name>Zn(2+)</name>
        <dbReference type="ChEBI" id="CHEBI:29105"/>
    </cofactor>
</comment>
<comment type="similarity">
    <text evidence="2">Belongs to the MsrB Met sulfoxide reductase family.</text>
</comment>
<dbReference type="EC" id="1.8.4.12" evidence="3"/>
<evidence type="ECO:0000256" key="5">
    <source>
        <dbReference type="ARBA" id="ARBA00022833"/>
    </source>
</evidence>
<evidence type="ECO:0000256" key="1">
    <source>
        <dbReference type="ARBA" id="ARBA00001947"/>
    </source>
</evidence>
<dbReference type="PANTHER" id="PTHR10173">
    <property type="entry name" value="METHIONINE SULFOXIDE REDUCTASE"/>
    <property type="match status" value="1"/>
</dbReference>
<dbReference type="InterPro" id="IPR011057">
    <property type="entry name" value="Mss4-like_sf"/>
</dbReference>
<name>A0A853IZB1_9BURK</name>
<evidence type="ECO:0000256" key="4">
    <source>
        <dbReference type="ARBA" id="ARBA00022723"/>
    </source>
</evidence>
<evidence type="ECO:0000313" key="10">
    <source>
        <dbReference type="Proteomes" id="UP000589716"/>
    </source>
</evidence>
<evidence type="ECO:0000256" key="6">
    <source>
        <dbReference type="ARBA" id="ARBA00023002"/>
    </source>
</evidence>
<dbReference type="NCBIfam" id="TIGR00357">
    <property type="entry name" value="peptide-methionine (R)-S-oxide reductase MsrB"/>
    <property type="match status" value="1"/>
</dbReference>
<dbReference type="PROSITE" id="PS51790">
    <property type="entry name" value="MSRB"/>
    <property type="match status" value="1"/>
</dbReference>
<evidence type="ECO:0000256" key="3">
    <source>
        <dbReference type="ARBA" id="ARBA00012499"/>
    </source>
</evidence>
<keyword evidence="6 9" id="KW-0560">Oxidoreductase</keyword>
<dbReference type="AlphaFoldDB" id="A0A853IZB1"/>